<dbReference type="OrthoDB" id="7306221at2"/>
<keyword evidence="1" id="KW-0812">Transmembrane</keyword>
<evidence type="ECO:0000313" key="3">
    <source>
        <dbReference type="Proteomes" id="UP000245629"/>
    </source>
</evidence>
<dbReference type="Proteomes" id="UP000245629">
    <property type="component" value="Plasmid unnamed1"/>
</dbReference>
<feature type="transmembrane region" description="Helical" evidence="1">
    <location>
        <begin position="83"/>
        <end position="106"/>
    </location>
</feature>
<name>A0A2S2CXI8_9PROT</name>
<dbReference type="InterPro" id="IPR009937">
    <property type="entry name" value="Phage_holin_3_6"/>
</dbReference>
<reference evidence="3" key="1">
    <citation type="submission" date="2018-05" db="EMBL/GenBank/DDBJ databases">
        <title>Azospirillum thermophila sp. nov., a novel isolated from hot spring.</title>
        <authorList>
            <person name="Zhao Z."/>
        </authorList>
    </citation>
    <scope>NUCLEOTIDE SEQUENCE [LARGE SCALE GENOMIC DNA]</scope>
    <source>
        <strain evidence="3">CFH 70021</strain>
        <plasmid evidence="3">unnamed1</plasmid>
    </source>
</reference>
<proteinExistence type="predicted"/>
<sequence length="138" mass="14612">MSAAEDRDYDPRQDRPITGLFADLARETTNLARAEIELAKSELTEKATEAAGGVAYIAAGGFIAFAGILVLLAAAVLGLSNVVAPWLAAVIVGVVVLAIGGILAMMGKNRLKPQNLQPNRTIGTLRDDKRWAKSQLAR</sequence>
<accession>A0A2S2CXI8</accession>
<protein>
    <submittedName>
        <fullName evidence="2">Phage holin family protein</fullName>
    </submittedName>
</protein>
<organism evidence="2 3">
    <name type="scientific">Azospirillum thermophilum</name>
    <dbReference type="NCBI Taxonomy" id="2202148"/>
    <lineage>
        <taxon>Bacteria</taxon>
        <taxon>Pseudomonadati</taxon>
        <taxon>Pseudomonadota</taxon>
        <taxon>Alphaproteobacteria</taxon>
        <taxon>Rhodospirillales</taxon>
        <taxon>Azospirillaceae</taxon>
        <taxon>Azospirillum</taxon>
    </lineage>
</organism>
<feature type="transmembrane region" description="Helical" evidence="1">
    <location>
        <begin position="54"/>
        <end position="77"/>
    </location>
</feature>
<keyword evidence="1" id="KW-0472">Membrane</keyword>
<dbReference type="Pfam" id="PF07332">
    <property type="entry name" value="Phage_holin_3_6"/>
    <property type="match status" value="1"/>
</dbReference>
<dbReference type="RefSeq" id="WP_109332186.1">
    <property type="nucleotide sequence ID" value="NZ_CP029356.1"/>
</dbReference>
<dbReference type="EMBL" id="CP029356">
    <property type="protein sequence ID" value="AWK89189.1"/>
    <property type="molecule type" value="Genomic_DNA"/>
</dbReference>
<keyword evidence="1" id="KW-1133">Transmembrane helix</keyword>
<keyword evidence="3" id="KW-1185">Reference proteome</keyword>
<dbReference type="KEGG" id="azz:DEW08_24755"/>
<evidence type="ECO:0000256" key="1">
    <source>
        <dbReference type="SAM" id="Phobius"/>
    </source>
</evidence>
<gene>
    <name evidence="2" type="ORF">DEW08_24755</name>
</gene>
<keyword evidence="2" id="KW-0614">Plasmid</keyword>
<evidence type="ECO:0000313" key="2">
    <source>
        <dbReference type="EMBL" id="AWK89189.1"/>
    </source>
</evidence>
<dbReference type="AlphaFoldDB" id="A0A2S2CXI8"/>
<geneLocation type="plasmid" evidence="2 3">
    <name>unnamed1</name>
</geneLocation>